<gene>
    <name evidence="4" type="ORF">LSTR_LSTR009808</name>
</gene>
<feature type="domain" description="U1-type" evidence="3">
    <location>
        <begin position="18"/>
        <end position="52"/>
    </location>
</feature>
<dbReference type="InterPro" id="IPR036236">
    <property type="entry name" value="Znf_C2H2_sf"/>
</dbReference>
<comment type="caution">
    <text evidence="4">The sequence shown here is derived from an EMBL/GenBank/DDBJ whole genome shotgun (WGS) entry which is preliminary data.</text>
</comment>
<dbReference type="GO" id="GO:0008270">
    <property type="term" value="F:zinc ion binding"/>
    <property type="evidence" value="ECO:0007669"/>
    <property type="project" value="InterPro"/>
</dbReference>
<feature type="region of interest" description="Disordered" evidence="1">
    <location>
        <begin position="98"/>
        <end position="154"/>
    </location>
</feature>
<name>A0A482XNK1_LAOST</name>
<protein>
    <recommendedName>
        <fullName evidence="6">C2H2-type domain-containing protein</fullName>
    </recommendedName>
</protein>
<dbReference type="AlphaFoldDB" id="A0A482XNK1"/>
<organism evidence="4 5">
    <name type="scientific">Laodelphax striatellus</name>
    <name type="common">Small brown planthopper</name>
    <name type="synonym">Delphax striatella</name>
    <dbReference type="NCBI Taxonomy" id="195883"/>
    <lineage>
        <taxon>Eukaryota</taxon>
        <taxon>Metazoa</taxon>
        <taxon>Ecdysozoa</taxon>
        <taxon>Arthropoda</taxon>
        <taxon>Hexapoda</taxon>
        <taxon>Insecta</taxon>
        <taxon>Pterygota</taxon>
        <taxon>Neoptera</taxon>
        <taxon>Paraneoptera</taxon>
        <taxon>Hemiptera</taxon>
        <taxon>Auchenorrhyncha</taxon>
        <taxon>Fulgoroidea</taxon>
        <taxon>Delphacidae</taxon>
        <taxon>Criomorphinae</taxon>
        <taxon>Laodelphax</taxon>
    </lineage>
</organism>
<reference evidence="4 5" key="1">
    <citation type="journal article" date="2017" name="Gigascience">
        <title>Genome sequence of the small brown planthopper, Laodelphax striatellus.</title>
        <authorList>
            <person name="Zhu J."/>
            <person name="Jiang F."/>
            <person name="Wang X."/>
            <person name="Yang P."/>
            <person name="Bao Y."/>
            <person name="Zhao W."/>
            <person name="Wang W."/>
            <person name="Lu H."/>
            <person name="Wang Q."/>
            <person name="Cui N."/>
            <person name="Li J."/>
            <person name="Chen X."/>
            <person name="Luo L."/>
            <person name="Yu J."/>
            <person name="Kang L."/>
            <person name="Cui F."/>
        </authorList>
    </citation>
    <scope>NUCLEOTIDE SEQUENCE [LARGE SCALE GENOMIC DNA]</scope>
    <source>
        <strain evidence="4">Lst14</strain>
    </source>
</reference>
<evidence type="ECO:0000259" key="3">
    <source>
        <dbReference type="SMART" id="SM00451"/>
    </source>
</evidence>
<dbReference type="GO" id="GO:0003676">
    <property type="term" value="F:nucleic acid binding"/>
    <property type="evidence" value="ECO:0007669"/>
    <property type="project" value="InterPro"/>
</dbReference>
<dbReference type="InterPro" id="IPR013087">
    <property type="entry name" value="Znf_C2H2_type"/>
</dbReference>
<dbReference type="InParanoid" id="A0A482XNK1"/>
<feature type="domain" description="C2H2-type" evidence="2">
    <location>
        <begin position="21"/>
        <end position="45"/>
    </location>
</feature>
<dbReference type="SUPFAM" id="SSF57667">
    <property type="entry name" value="beta-beta-alpha zinc fingers"/>
    <property type="match status" value="2"/>
</dbReference>
<accession>A0A482XNK1</accession>
<dbReference type="SMART" id="SM00451">
    <property type="entry name" value="ZnF_U1"/>
    <property type="match status" value="2"/>
</dbReference>
<evidence type="ECO:0000256" key="1">
    <source>
        <dbReference type="SAM" id="MobiDB-lite"/>
    </source>
</evidence>
<evidence type="ECO:0008006" key="6">
    <source>
        <dbReference type="Google" id="ProtNLM"/>
    </source>
</evidence>
<dbReference type="Proteomes" id="UP000291343">
    <property type="component" value="Unassembled WGS sequence"/>
</dbReference>
<dbReference type="Gene3D" id="3.30.160.60">
    <property type="entry name" value="Classic Zinc Finger"/>
    <property type="match status" value="1"/>
</dbReference>
<feature type="compositionally biased region" description="Basic and acidic residues" evidence="1">
    <location>
        <begin position="123"/>
        <end position="154"/>
    </location>
</feature>
<dbReference type="SMART" id="SM00355">
    <property type="entry name" value="ZnF_C2H2"/>
    <property type="match status" value="2"/>
</dbReference>
<feature type="domain" description="U1-type" evidence="3">
    <location>
        <begin position="70"/>
        <end position="104"/>
    </location>
</feature>
<dbReference type="Pfam" id="PF12874">
    <property type="entry name" value="zf-met"/>
    <property type="match status" value="1"/>
</dbReference>
<keyword evidence="5" id="KW-1185">Reference proteome</keyword>
<dbReference type="EMBL" id="QKKF02004574">
    <property type="protein sequence ID" value="RZF47317.1"/>
    <property type="molecule type" value="Genomic_DNA"/>
</dbReference>
<proteinExistence type="predicted"/>
<evidence type="ECO:0000259" key="2">
    <source>
        <dbReference type="SMART" id="SM00355"/>
    </source>
</evidence>
<evidence type="ECO:0000313" key="5">
    <source>
        <dbReference type="Proteomes" id="UP000291343"/>
    </source>
</evidence>
<dbReference type="InterPro" id="IPR003604">
    <property type="entry name" value="Matrin/U1-like-C_Znf_C2H2"/>
</dbReference>
<evidence type="ECO:0000313" key="4">
    <source>
        <dbReference type="EMBL" id="RZF47317.1"/>
    </source>
</evidence>
<sequence>MSGEGKIDAQVISGLSNILTYECKICNFKAETHAQLDVHVSSKNHKTAVEKRLVPVKKEIIEGVEVKRKMTQYKCDICGVFANAEGQYLMHMNSQKHARAVARARHNAGKTKTAANPSDEPSEPTKRQRSDKDPAVPAENRQRPNLPKEEETAEKRIPKAMKLFLRCYRLQVAIRKTCETKDCEILEDGEYEAASRVGSRREMLVMVVPGEYI</sequence>
<feature type="domain" description="C2H2-type" evidence="2">
    <location>
        <begin position="73"/>
        <end position="97"/>
    </location>
</feature>
<feature type="compositionally biased region" description="Basic residues" evidence="1">
    <location>
        <begin position="98"/>
        <end position="109"/>
    </location>
</feature>